<keyword evidence="2 5" id="KW-0479">Metal-binding</keyword>
<keyword evidence="3 5" id="KW-0249">Electron transport</keyword>
<accession>K2FUY9</accession>
<feature type="non-terminal residue" evidence="7">
    <location>
        <position position="162"/>
    </location>
</feature>
<dbReference type="GO" id="GO:0005506">
    <property type="term" value="F:iron ion binding"/>
    <property type="evidence" value="ECO:0007669"/>
    <property type="project" value="UniProtKB-UniRule"/>
</dbReference>
<gene>
    <name evidence="7" type="ORF">ACD_4C00162G0002</name>
</gene>
<dbReference type="EMBL" id="AMFJ01000678">
    <property type="protein sequence ID" value="EKE26753.1"/>
    <property type="molecule type" value="Genomic_DNA"/>
</dbReference>
<dbReference type="PANTHER" id="PTHR47627">
    <property type="entry name" value="RUBREDOXIN"/>
    <property type="match status" value="1"/>
</dbReference>
<evidence type="ECO:0000256" key="1">
    <source>
        <dbReference type="ARBA" id="ARBA00022448"/>
    </source>
</evidence>
<evidence type="ECO:0000256" key="4">
    <source>
        <dbReference type="ARBA" id="ARBA00023004"/>
    </source>
</evidence>
<dbReference type="PANTHER" id="PTHR47627:SF1">
    <property type="entry name" value="RUBREDOXIN-1-RELATED"/>
    <property type="match status" value="1"/>
</dbReference>
<sequence length="162" mass="20108">MEIYFYNPDTNTWCFIKNNDINLIKMQKYICTNCKYVYSPYIGDEEQNIESWTDFLDVDEFWTCPSCHEWKDSFMEIMPSIQEVYNMDNITPEEERHIPFYKINDWKIYIKVWTEDNTHPNDEDHFIEYIWIFDEMWDEIEIINFPDIQKEMIFDISELDFF</sequence>
<dbReference type="SUPFAM" id="SSF49367">
    <property type="entry name" value="Superoxide reductase-like"/>
    <property type="match status" value="1"/>
</dbReference>
<keyword evidence="1" id="KW-0813">Transport</keyword>
<dbReference type="PRINTS" id="PR00163">
    <property type="entry name" value="RUBREDOXIN"/>
</dbReference>
<feature type="domain" description="Rubredoxin-like" evidence="6">
    <location>
        <begin position="26"/>
        <end position="77"/>
    </location>
</feature>
<dbReference type="GO" id="GO:0009055">
    <property type="term" value="F:electron transfer activity"/>
    <property type="evidence" value="ECO:0007669"/>
    <property type="project" value="TreeGrafter"/>
</dbReference>
<evidence type="ECO:0000256" key="3">
    <source>
        <dbReference type="ARBA" id="ARBA00022982"/>
    </source>
</evidence>
<protein>
    <recommendedName>
        <fullName evidence="5">Rubredoxin</fullName>
    </recommendedName>
</protein>
<reference evidence="7" key="1">
    <citation type="journal article" date="2012" name="Science">
        <title>Fermentation, hydrogen, and sulfur metabolism in multiple uncultivated bacterial phyla.</title>
        <authorList>
            <person name="Wrighton K.C."/>
            <person name="Thomas B.C."/>
            <person name="Sharon I."/>
            <person name="Miller C.S."/>
            <person name="Castelle C.J."/>
            <person name="VerBerkmoes N.C."/>
            <person name="Wilkins M.J."/>
            <person name="Hettich R.L."/>
            <person name="Lipton M.S."/>
            <person name="Williams K.H."/>
            <person name="Long P.E."/>
            <person name="Banfield J.F."/>
        </authorList>
    </citation>
    <scope>NUCLEOTIDE SEQUENCE [LARGE SCALE GENOMIC DNA]</scope>
</reference>
<dbReference type="GO" id="GO:0016491">
    <property type="term" value="F:oxidoreductase activity"/>
    <property type="evidence" value="ECO:0007669"/>
    <property type="project" value="InterPro"/>
</dbReference>
<organism evidence="7">
    <name type="scientific">uncultured bacterium</name>
    <name type="common">gcode 4</name>
    <dbReference type="NCBI Taxonomy" id="1234023"/>
    <lineage>
        <taxon>Bacteria</taxon>
        <taxon>environmental samples</taxon>
    </lineage>
</organism>
<dbReference type="Gene3D" id="2.60.40.730">
    <property type="entry name" value="SOR catalytic domain"/>
    <property type="match status" value="1"/>
</dbReference>
<keyword evidence="4 5" id="KW-0408">Iron</keyword>
<evidence type="ECO:0000256" key="5">
    <source>
        <dbReference type="RuleBase" id="RU003820"/>
    </source>
</evidence>
<dbReference type="InterPro" id="IPR024935">
    <property type="entry name" value="Rubredoxin_dom"/>
</dbReference>
<evidence type="ECO:0000256" key="2">
    <source>
        <dbReference type="ARBA" id="ARBA00022723"/>
    </source>
</evidence>
<comment type="similarity">
    <text evidence="5">Belongs to the rubredoxin family.</text>
</comment>
<dbReference type="Gene3D" id="2.20.28.10">
    <property type="match status" value="1"/>
</dbReference>
<dbReference type="InterPro" id="IPR050526">
    <property type="entry name" value="Rubredoxin_ET"/>
</dbReference>
<comment type="caution">
    <text evidence="7">The sequence shown here is derived from an EMBL/GenBank/DDBJ whole genome shotgun (WGS) entry which is preliminary data.</text>
</comment>
<evidence type="ECO:0000313" key="7">
    <source>
        <dbReference type="EMBL" id="EKE26753.1"/>
    </source>
</evidence>
<dbReference type="GO" id="GO:0043448">
    <property type="term" value="P:alkane catabolic process"/>
    <property type="evidence" value="ECO:0007669"/>
    <property type="project" value="TreeGrafter"/>
</dbReference>
<proteinExistence type="inferred from homology"/>
<dbReference type="Pfam" id="PF00301">
    <property type="entry name" value="Rubredoxin"/>
    <property type="match status" value="1"/>
</dbReference>
<name>K2FUY9_9BACT</name>
<evidence type="ECO:0000259" key="6">
    <source>
        <dbReference type="PROSITE" id="PS50903"/>
    </source>
</evidence>
<dbReference type="InterPro" id="IPR036073">
    <property type="entry name" value="Desulfoferrodoxin_Fe-bd_dom_sf"/>
</dbReference>
<comment type="cofactor">
    <cofactor evidence="5">
        <name>Fe(3+)</name>
        <dbReference type="ChEBI" id="CHEBI:29034"/>
    </cofactor>
</comment>
<dbReference type="InterPro" id="IPR024934">
    <property type="entry name" value="Rubredoxin-like_dom"/>
</dbReference>
<dbReference type="SUPFAM" id="SSF57802">
    <property type="entry name" value="Rubredoxin-like"/>
    <property type="match status" value="1"/>
</dbReference>
<dbReference type="AlphaFoldDB" id="K2FUY9"/>
<dbReference type="PROSITE" id="PS50903">
    <property type="entry name" value="RUBREDOXIN_LIKE"/>
    <property type="match status" value="1"/>
</dbReference>